<evidence type="ECO:0000313" key="2">
    <source>
        <dbReference type="Proteomes" id="UP001060170"/>
    </source>
</evidence>
<keyword evidence="2" id="KW-1185">Reference proteome</keyword>
<dbReference type="EMBL" id="CM045866">
    <property type="protein sequence ID" value="KAI7961834.1"/>
    <property type="molecule type" value="Genomic_DNA"/>
</dbReference>
<evidence type="ECO:0000313" key="1">
    <source>
        <dbReference type="EMBL" id="KAI7961834.1"/>
    </source>
</evidence>
<dbReference type="Proteomes" id="UP001060170">
    <property type="component" value="Chromosome 2"/>
</dbReference>
<reference evidence="1 2" key="3">
    <citation type="journal article" date="2022" name="Microbiol. Spectr.">
        <title>Folding features and dynamics of 3D genome architecture in plant fungal pathogens.</title>
        <authorList>
            <person name="Xia C."/>
        </authorList>
    </citation>
    <scope>NUCLEOTIDE SEQUENCE [LARGE SCALE GENOMIC DNA]</scope>
    <source>
        <strain evidence="1 2">93-210</strain>
    </source>
</reference>
<sequence>MDAPAAADLPVCSKTAFKQLRQEEANHVISQQSSIHVLTGHLREFESLQKNLNGTLRLEAQLQHLILQAQKPRANLNRMDDIVTAGLCPIRVIERLRSSTLGTQARQRPTCPMPSILSLYSKRSRLYQANDLIPIR</sequence>
<gene>
    <name evidence="1" type="ORF">MJO28_002323</name>
</gene>
<reference evidence="2" key="1">
    <citation type="journal article" date="2018" name="BMC Genomics">
        <title>Genomic insights into host adaptation between the wheat stripe rust pathogen (Puccinia striiformis f. sp. tritici) and the barley stripe rust pathogen (Puccinia striiformis f. sp. hordei).</title>
        <authorList>
            <person name="Xia C."/>
            <person name="Wang M."/>
            <person name="Yin C."/>
            <person name="Cornejo O.E."/>
            <person name="Hulbert S.H."/>
            <person name="Chen X."/>
        </authorList>
    </citation>
    <scope>NUCLEOTIDE SEQUENCE [LARGE SCALE GENOMIC DNA]</scope>
    <source>
        <strain evidence="2">93-210</strain>
    </source>
</reference>
<accession>A0ACC0EYJ6</accession>
<organism evidence="1 2">
    <name type="scientific">Puccinia striiformis f. sp. tritici</name>
    <dbReference type="NCBI Taxonomy" id="168172"/>
    <lineage>
        <taxon>Eukaryota</taxon>
        <taxon>Fungi</taxon>
        <taxon>Dikarya</taxon>
        <taxon>Basidiomycota</taxon>
        <taxon>Pucciniomycotina</taxon>
        <taxon>Pucciniomycetes</taxon>
        <taxon>Pucciniales</taxon>
        <taxon>Pucciniaceae</taxon>
        <taxon>Puccinia</taxon>
    </lineage>
</organism>
<reference evidence="2" key="2">
    <citation type="journal article" date="2018" name="Mol. Plant Microbe Interact.">
        <title>Genome sequence resources for the wheat stripe rust pathogen (Puccinia striiformis f. sp. tritici) and the barley stripe rust pathogen (Puccinia striiformis f. sp. hordei).</title>
        <authorList>
            <person name="Xia C."/>
            <person name="Wang M."/>
            <person name="Yin C."/>
            <person name="Cornejo O.E."/>
            <person name="Hulbert S.H."/>
            <person name="Chen X."/>
        </authorList>
    </citation>
    <scope>NUCLEOTIDE SEQUENCE [LARGE SCALE GENOMIC DNA]</scope>
    <source>
        <strain evidence="2">93-210</strain>
    </source>
</reference>
<protein>
    <submittedName>
        <fullName evidence="1">Uncharacterized protein</fullName>
    </submittedName>
</protein>
<name>A0ACC0EYJ6_9BASI</name>
<proteinExistence type="predicted"/>
<comment type="caution">
    <text evidence="1">The sequence shown here is derived from an EMBL/GenBank/DDBJ whole genome shotgun (WGS) entry which is preliminary data.</text>
</comment>